<keyword evidence="4" id="KW-1185">Reference proteome</keyword>
<evidence type="ECO:0000313" key="3">
    <source>
        <dbReference type="EMBL" id="NGN94499.1"/>
    </source>
</evidence>
<gene>
    <name evidence="3" type="ORF">G5C66_17355</name>
</gene>
<sequence length="184" mass="19251">MLTRTFAAALLALGLTLTACGGDDTGGIASAGGDGTADSDASAAAGEDGGGDREQMLKFTKCLREHGLDVEDPPPGEGLRLQFGGSGGQQVDRETVQAAMEACQEYAPQGQMGADNPEMREAMLEMAECMRENGVEDFPDPDPGQMGMQITPEIGEDPQFEAAQEACRDIMESARSQAQEGQDS</sequence>
<dbReference type="AlphaFoldDB" id="A0A6M1RAF5"/>
<feature type="compositionally biased region" description="Low complexity" evidence="1">
    <location>
        <begin position="36"/>
        <end position="46"/>
    </location>
</feature>
<dbReference type="Proteomes" id="UP000483261">
    <property type="component" value="Unassembled WGS sequence"/>
</dbReference>
<protein>
    <recommendedName>
        <fullName evidence="5">Secreted protein</fullName>
    </recommendedName>
</protein>
<accession>A0A6M1RAF5</accession>
<name>A0A6M1RAF5_9ACTN</name>
<evidence type="ECO:0000313" key="4">
    <source>
        <dbReference type="Proteomes" id="UP000483261"/>
    </source>
</evidence>
<comment type="caution">
    <text evidence="3">The sequence shown here is derived from an EMBL/GenBank/DDBJ whole genome shotgun (WGS) entry which is preliminary data.</text>
</comment>
<organism evidence="3 4">
    <name type="scientific">Nocardioides turkmenicus</name>
    <dbReference type="NCBI Taxonomy" id="2711220"/>
    <lineage>
        <taxon>Bacteria</taxon>
        <taxon>Bacillati</taxon>
        <taxon>Actinomycetota</taxon>
        <taxon>Actinomycetes</taxon>
        <taxon>Propionibacteriales</taxon>
        <taxon>Nocardioidaceae</taxon>
        <taxon>Nocardioides</taxon>
    </lineage>
</organism>
<keyword evidence="2" id="KW-0732">Signal</keyword>
<feature type="region of interest" description="Disordered" evidence="1">
    <location>
        <begin position="31"/>
        <end position="53"/>
    </location>
</feature>
<feature type="chain" id="PRO_5026932011" description="Secreted protein" evidence="2">
    <location>
        <begin position="22"/>
        <end position="184"/>
    </location>
</feature>
<evidence type="ECO:0000256" key="2">
    <source>
        <dbReference type="SAM" id="SignalP"/>
    </source>
</evidence>
<dbReference type="EMBL" id="JAALAA010000015">
    <property type="protein sequence ID" value="NGN94499.1"/>
    <property type="molecule type" value="Genomic_DNA"/>
</dbReference>
<dbReference type="RefSeq" id="WP_165112222.1">
    <property type="nucleotide sequence ID" value="NZ_JAALAA010000015.1"/>
</dbReference>
<evidence type="ECO:0000256" key="1">
    <source>
        <dbReference type="SAM" id="MobiDB-lite"/>
    </source>
</evidence>
<reference evidence="3 4" key="1">
    <citation type="submission" date="2020-02" db="EMBL/GenBank/DDBJ databases">
        <title>Whole-genome analyses of novel actinobacteria.</title>
        <authorList>
            <person name="Sahin N."/>
        </authorList>
    </citation>
    <scope>NUCLEOTIDE SEQUENCE [LARGE SCALE GENOMIC DNA]</scope>
    <source>
        <strain evidence="3 4">KC13</strain>
    </source>
</reference>
<feature type="signal peptide" evidence="2">
    <location>
        <begin position="1"/>
        <end position="21"/>
    </location>
</feature>
<dbReference type="PROSITE" id="PS51257">
    <property type="entry name" value="PROKAR_LIPOPROTEIN"/>
    <property type="match status" value="1"/>
</dbReference>
<evidence type="ECO:0008006" key="5">
    <source>
        <dbReference type="Google" id="ProtNLM"/>
    </source>
</evidence>
<proteinExistence type="predicted"/>